<sequence length="126" mass="14411">MNFAEEQFSPDIIESYEAEYAAIIDLGEEIFVQAGVLVQVQEVRDGETIRKEFRKVYENTGYLSAQNSNSIELVKNYVVGTLQHSSQLQISFNGFTEHKVNEGESEAQHQKVENRKHFSGSRFIHP</sequence>
<dbReference type="RefSeq" id="WP_175394459.1">
    <property type="nucleotide sequence ID" value="NZ_JABMCB010000153.1"/>
</dbReference>
<gene>
    <name evidence="2" type="ORF">HP552_04770</name>
</gene>
<protein>
    <submittedName>
        <fullName evidence="2">Uncharacterized protein</fullName>
    </submittedName>
</protein>
<feature type="compositionally biased region" description="Basic and acidic residues" evidence="1">
    <location>
        <begin position="103"/>
        <end position="116"/>
    </location>
</feature>
<proteinExistence type="predicted"/>
<dbReference type="Proteomes" id="UP000526125">
    <property type="component" value="Unassembled WGS sequence"/>
</dbReference>
<dbReference type="AlphaFoldDB" id="A0A7Y6BTA7"/>
<reference evidence="2 3" key="1">
    <citation type="submission" date="2020-05" db="EMBL/GenBank/DDBJ databases">
        <title>Genome Sequencing of Type Strains.</title>
        <authorList>
            <person name="Lemaire J.F."/>
            <person name="Inderbitzin P."/>
            <person name="Gregorio O.A."/>
            <person name="Collins S.B."/>
            <person name="Wespe N."/>
            <person name="Knight-Connoni V."/>
        </authorList>
    </citation>
    <scope>NUCLEOTIDE SEQUENCE [LARGE SCALE GENOMIC DNA]</scope>
    <source>
        <strain evidence="2 3">LMG 21957</strain>
    </source>
</reference>
<evidence type="ECO:0000256" key="1">
    <source>
        <dbReference type="SAM" id="MobiDB-lite"/>
    </source>
</evidence>
<evidence type="ECO:0000313" key="2">
    <source>
        <dbReference type="EMBL" id="NUU74552.1"/>
    </source>
</evidence>
<accession>A0A7Y6BTA7</accession>
<dbReference type="EMBL" id="JABMCB010000153">
    <property type="protein sequence ID" value="NUU74552.1"/>
    <property type="molecule type" value="Genomic_DNA"/>
</dbReference>
<name>A0A7Y6BTA7_9BACL</name>
<evidence type="ECO:0000313" key="3">
    <source>
        <dbReference type="Proteomes" id="UP000526125"/>
    </source>
</evidence>
<feature type="region of interest" description="Disordered" evidence="1">
    <location>
        <begin position="103"/>
        <end position="126"/>
    </location>
</feature>
<keyword evidence="3" id="KW-1185">Reference proteome</keyword>
<comment type="caution">
    <text evidence="2">The sequence shown here is derived from an EMBL/GenBank/DDBJ whole genome shotgun (WGS) entry which is preliminary data.</text>
</comment>
<organism evidence="2 3">
    <name type="scientific">Paenibacillus xylanilyticus</name>
    <dbReference type="NCBI Taxonomy" id="248903"/>
    <lineage>
        <taxon>Bacteria</taxon>
        <taxon>Bacillati</taxon>
        <taxon>Bacillota</taxon>
        <taxon>Bacilli</taxon>
        <taxon>Bacillales</taxon>
        <taxon>Paenibacillaceae</taxon>
        <taxon>Paenibacillus</taxon>
    </lineage>
</organism>